<keyword evidence="3" id="KW-1003">Cell membrane</keyword>
<evidence type="ECO:0000259" key="9">
    <source>
        <dbReference type="Pfam" id="PF02687"/>
    </source>
</evidence>
<evidence type="ECO:0000313" key="12">
    <source>
        <dbReference type="Proteomes" id="UP000255283"/>
    </source>
</evidence>
<dbReference type="InterPro" id="IPR051447">
    <property type="entry name" value="Lipoprotein-release_system"/>
</dbReference>
<evidence type="ECO:0000313" key="11">
    <source>
        <dbReference type="EMBL" id="SUB96703.1"/>
    </source>
</evidence>
<dbReference type="RefSeq" id="WP_244912439.1">
    <property type="nucleotide sequence ID" value="NZ_DBFWLE010000019.1"/>
</dbReference>
<evidence type="ECO:0000256" key="6">
    <source>
        <dbReference type="ARBA" id="ARBA00023136"/>
    </source>
</evidence>
<keyword evidence="6 8" id="KW-0472">Membrane</keyword>
<proteinExistence type="inferred from homology"/>
<gene>
    <name evidence="11" type="primary">lolE_2</name>
    <name evidence="11" type="ORF">NCTC13063_02474</name>
</gene>
<keyword evidence="5 8" id="KW-1133">Transmembrane helix</keyword>
<feature type="region of interest" description="Disordered" evidence="7">
    <location>
        <begin position="37"/>
        <end position="65"/>
    </location>
</feature>
<dbReference type="PANTHER" id="PTHR30489:SF0">
    <property type="entry name" value="LIPOPROTEIN-RELEASING SYSTEM TRANSMEMBRANE PROTEIN LOLE"/>
    <property type="match status" value="1"/>
</dbReference>
<evidence type="ECO:0000256" key="7">
    <source>
        <dbReference type="SAM" id="MobiDB-lite"/>
    </source>
</evidence>
<evidence type="ECO:0000256" key="4">
    <source>
        <dbReference type="ARBA" id="ARBA00022692"/>
    </source>
</evidence>
<accession>A0AAQ1UPH3</accession>
<keyword evidence="4 8" id="KW-0812">Transmembrane</keyword>
<dbReference type="EMBL" id="UGTJ01000002">
    <property type="protein sequence ID" value="SUB96703.1"/>
    <property type="molecule type" value="Genomic_DNA"/>
</dbReference>
<evidence type="ECO:0000256" key="3">
    <source>
        <dbReference type="ARBA" id="ARBA00022475"/>
    </source>
</evidence>
<feature type="transmembrane region" description="Helical" evidence="8">
    <location>
        <begin position="351"/>
        <end position="376"/>
    </location>
</feature>
<keyword evidence="11" id="KW-0449">Lipoprotein</keyword>
<evidence type="ECO:0000256" key="1">
    <source>
        <dbReference type="ARBA" id="ARBA00004651"/>
    </source>
</evidence>
<protein>
    <submittedName>
        <fullName evidence="11">Lipoprotein-releasing system transmembrane protein lolE</fullName>
    </submittedName>
</protein>
<feature type="compositionally biased region" description="Polar residues" evidence="7">
    <location>
        <begin position="37"/>
        <end position="48"/>
    </location>
</feature>
<name>A0AAQ1UPH3_9BACT</name>
<evidence type="ECO:0000256" key="8">
    <source>
        <dbReference type="SAM" id="Phobius"/>
    </source>
</evidence>
<feature type="transmembrane region" description="Helical" evidence="8">
    <location>
        <begin position="397"/>
        <end position="426"/>
    </location>
</feature>
<dbReference type="GO" id="GO:0044874">
    <property type="term" value="P:lipoprotein localization to outer membrane"/>
    <property type="evidence" value="ECO:0007669"/>
    <property type="project" value="TreeGrafter"/>
</dbReference>
<dbReference type="InterPro" id="IPR003838">
    <property type="entry name" value="ABC3_permease_C"/>
</dbReference>
<feature type="domain" description="MacB-like periplasmic core" evidence="10">
    <location>
        <begin position="98"/>
        <end position="314"/>
    </location>
</feature>
<dbReference type="Pfam" id="PF12704">
    <property type="entry name" value="MacB_PCD"/>
    <property type="match status" value="1"/>
</dbReference>
<reference evidence="11 12" key="1">
    <citation type="submission" date="2018-06" db="EMBL/GenBank/DDBJ databases">
        <authorList>
            <consortium name="Pathogen Informatics"/>
            <person name="Doyle S."/>
        </authorList>
    </citation>
    <scope>NUCLEOTIDE SEQUENCE [LARGE SCALE GENOMIC DNA]</scope>
    <source>
        <strain evidence="11 12">NCTC13063</strain>
    </source>
</reference>
<dbReference type="GO" id="GO:0098797">
    <property type="term" value="C:plasma membrane protein complex"/>
    <property type="evidence" value="ECO:0007669"/>
    <property type="project" value="TreeGrafter"/>
</dbReference>
<dbReference type="Proteomes" id="UP000255283">
    <property type="component" value="Unassembled WGS sequence"/>
</dbReference>
<dbReference type="Pfam" id="PF02687">
    <property type="entry name" value="FtsX"/>
    <property type="match status" value="1"/>
</dbReference>
<comment type="similarity">
    <text evidence="2">Belongs to the ABC-4 integral membrane protein family. LolC/E subfamily.</text>
</comment>
<dbReference type="AlphaFoldDB" id="A0AAQ1UPH3"/>
<comment type="subcellular location">
    <subcellularLocation>
        <location evidence="1">Cell membrane</location>
        <topology evidence="1">Multi-pass membrane protein</topology>
    </subcellularLocation>
</comment>
<feature type="domain" description="ABC3 transporter permease C-terminal" evidence="9">
    <location>
        <begin position="353"/>
        <end position="478"/>
    </location>
</feature>
<dbReference type="InterPro" id="IPR025857">
    <property type="entry name" value="MacB_PCD"/>
</dbReference>
<organism evidence="11 12">
    <name type="scientific">Segatella buccae</name>
    <dbReference type="NCBI Taxonomy" id="28126"/>
    <lineage>
        <taxon>Bacteria</taxon>
        <taxon>Pseudomonadati</taxon>
        <taxon>Bacteroidota</taxon>
        <taxon>Bacteroidia</taxon>
        <taxon>Bacteroidales</taxon>
        <taxon>Prevotellaceae</taxon>
        <taxon>Segatella</taxon>
    </lineage>
</organism>
<evidence type="ECO:0000256" key="2">
    <source>
        <dbReference type="ARBA" id="ARBA00005236"/>
    </source>
</evidence>
<evidence type="ECO:0000259" key="10">
    <source>
        <dbReference type="Pfam" id="PF12704"/>
    </source>
</evidence>
<comment type="caution">
    <text evidence="11">The sequence shown here is derived from an EMBL/GenBank/DDBJ whole genome shotgun (WGS) entry which is preliminary data.</text>
</comment>
<dbReference type="PANTHER" id="PTHR30489">
    <property type="entry name" value="LIPOPROTEIN-RELEASING SYSTEM TRANSMEMBRANE PROTEIN LOLE"/>
    <property type="match status" value="1"/>
</dbReference>
<feature type="transmembrane region" description="Helical" evidence="8">
    <location>
        <begin position="98"/>
        <end position="120"/>
    </location>
</feature>
<evidence type="ECO:0000256" key="5">
    <source>
        <dbReference type="ARBA" id="ARBA00022989"/>
    </source>
</evidence>
<feature type="transmembrane region" description="Helical" evidence="8">
    <location>
        <begin position="446"/>
        <end position="473"/>
    </location>
</feature>
<sequence>MTSRIAGWLLPPLQGRAGVGSYHAISSIRYNTLSTRNISHTSNTSPASNDKPDSRLASPSPAGEGRGGVCGALPFFLARRIFSDDNGKRKVSRPAIRIATLGVAIGLAVMLVSVSVVLGFKHTIRDKVTGFGSHIQVADFMTLQMGEQYPVVMNDSMTSVLRNIKGVAHVQRYAVKQGIIKTDDDFLGVAFKGVGPDFDSTFLHSNMVTGGIPRFSDTASSNRLLVSRIMADKLNLHCGQKVFAYFIDHNGVRARRFTIAGIYETNLKRYDEVMCYTDLYTVVKLNGWEPDQASGAELTISDFDRLDEVSARVTRKVNRTVDHYGETYSSANVKELNPQIFSWLGLMDLNVWIILALMVAVAGVTMISGLLIIILERTNMIGVLKALGARNRTIRHTFMWFAVFIIGRGLLWGNALGLGLLALQHFTGLVKLDAQTYYVSTVPVEFNWLLIALINVVTLLLCILMLVIPSFLISHIHPAKSMRYE</sequence>